<evidence type="ECO:0000313" key="1">
    <source>
        <dbReference type="EMBL" id="CAB4783004.1"/>
    </source>
</evidence>
<reference evidence="1" key="1">
    <citation type="submission" date="2020-05" db="EMBL/GenBank/DDBJ databases">
        <authorList>
            <person name="Chiriac C."/>
            <person name="Salcher M."/>
            <person name="Ghai R."/>
            <person name="Kavagutti S V."/>
        </authorList>
    </citation>
    <scope>NUCLEOTIDE SEQUENCE</scope>
</reference>
<name>A0A6J6WI70_9ZZZZ</name>
<proteinExistence type="predicted"/>
<accession>A0A6J6WI70</accession>
<sequence length="84" mass="9863">MSRLVPKGLARHLIRRPLDVVPLLRSAWTLRRTKWWVYAPFLPLPGPTYWEFRMNTAYGDPHAVPSAHEAVEAARWTVRSRTER</sequence>
<protein>
    <submittedName>
        <fullName evidence="1">Unannotated protein</fullName>
    </submittedName>
</protein>
<dbReference type="AlphaFoldDB" id="A0A6J6WI70"/>
<organism evidence="1">
    <name type="scientific">freshwater metagenome</name>
    <dbReference type="NCBI Taxonomy" id="449393"/>
    <lineage>
        <taxon>unclassified sequences</taxon>
        <taxon>metagenomes</taxon>
        <taxon>ecological metagenomes</taxon>
    </lineage>
</organism>
<dbReference type="EMBL" id="CAFAAB010000061">
    <property type="protein sequence ID" value="CAB4783004.1"/>
    <property type="molecule type" value="Genomic_DNA"/>
</dbReference>
<gene>
    <name evidence="1" type="ORF">UFOPK2958_00663</name>
</gene>